<proteinExistence type="predicted"/>
<dbReference type="GO" id="GO:0022857">
    <property type="term" value="F:transmembrane transporter activity"/>
    <property type="evidence" value="ECO:0007669"/>
    <property type="project" value="InterPro"/>
</dbReference>
<feature type="transmembrane region" description="Helical" evidence="2">
    <location>
        <begin position="365"/>
        <end position="384"/>
    </location>
</feature>
<evidence type="ECO:0000256" key="1">
    <source>
        <dbReference type="ARBA" id="ARBA00004651"/>
    </source>
</evidence>
<dbReference type="Proteomes" id="UP000076865">
    <property type="component" value="Chromosome"/>
</dbReference>
<feature type="transmembrane region" description="Helical" evidence="2">
    <location>
        <begin position="7"/>
        <end position="31"/>
    </location>
</feature>
<feature type="transmembrane region" description="Helical" evidence="2">
    <location>
        <begin position="71"/>
        <end position="88"/>
    </location>
</feature>
<gene>
    <name evidence="3" type="ORF">GFC30_1701</name>
</gene>
<feature type="transmembrane region" description="Helical" evidence="2">
    <location>
        <begin position="209"/>
        <end position="233"/>
    </location>
</feature>
<dbReference type="Pfam" id="PF07690">
    <property type="entry name" value="MFS_1"/>
    <property type="match status" value="1"/>
</dbReference>
<dbReference type="GO" id="GO:0005886">
    <property type="term" value="C:plasma membrane"/>
    <property type="evidence" value="ECO:0007669"/>
    <property type="project" value="UniProtKB-SubCell"/>
</dbReference>
<dbReference type="PANTHER" id="PTHR23526">
    <property type="entry name" value="INTEGRAL MEMBRANE TRANSPORT PROTEIN-RELATED"/>
    <property type="match status" value="1"/>
</dbReference>
<dbReference type="InterPro" id="IPR011701">
    <property type="entry name" value="MFS"/>
</dbReference>
<dbReference type="PATRIC" id="fig|294699.3.peg.1737"/>
<dbReference type="AlphaFoldDB" id="A0A160F1M1"/>
<dbReference type="PANTHER" id="PTHR23526:SF2">
    <property type="entry name" value="MAJOR FACILITATOR SUPERFAMILY (MFS) PROFILE DOMAIN-CONTAINING PROTEIN"/>
    <property type="match status" value="1"/>
</dbReference>
<feature type="transmembrane region" description="Helical" evidence="2">
    <location>
        <begin position="37"/>
        <end position="59"/>
    </location>
</feature>
<feature type="transmembrane region" description="Helical" evidence="2">
    <location>
        <begin position="130"/>
        <end position="149"/>
    </location>
</feature>
<dbReference type="Gene3D" id="1.20.1250.20">
    <property type="entry name" value="MFS general substrate transporter like domains"/>
    <property type="match status" value="1"/>
</dbReference>
<evidence type="ECO:0000313" key="3">
    <source>
        <dbReference type="EMBL" id="ANB59303.1"/>
    </source>
</evidence>
<dbReference type="SUPFAM" id="SSF103473">
    <property type="entry name" value="MFS general substrate transporter"/>
    <property type="match status" value="1"/>
</dbReference>
<evidence type="ECO:0000256" key="2">
    <source>
        <dbReference type="SAM" id="Phobius"/>
    </source>
</evidence>
<organism evidence="3 4">
    <name type="scientific">Anoxybacteroides amylolyticum</name>
    <dbReference type="NCBI Taxonomy" id="294699"/>
    <lineage>
        <taxon>Bacteria</taxon>
        <taxon>Bacillati</taxon>
        <taxon>Bacillota</taxon>
        <taxon>Bacilli</taxon>
        <taxon>Bacillales</taxon>
        <taxon>Anoxybacillaceae</taxon>
        <taxon>Anoxybacteroides</taxon>
    </lineage>
</organism>
<name>A0A160F1M1_9BACL</name>
<reference evidence="3 4" key="1">
    <citation type="journal article" date="2006" name="Syst. Appl. Microbiol.">
        <title>Anoxybacillus amylolyticus sp. nov., a thermophilic amylase producing bacterium isolated from Mount Rittmann (Antarctica).</title>
        <authorList>
            <person name="Poli A."/>
            <person name="Esposito E."/>
            <person name="Lama L."/>
            <person name="Orlando P."/>
            <person name="Nicolaus G."/>
            <person name="de Appolonia F."/>
            <person name="Gambacorta A."/>
            <person name="Nicolaus B."/>
        </authorList>
    </citation>
    <scope>NUCLEOTIDE SEQUENCE [LARGE SCALE GENOMIC DNA]</scope>
    <source>
        <strain evidence="3 4">DSM 15939</strain>
    </source>
</reference>
<evidence type="ECO:0000313" key="4">
    <source>
        <dbReference type="Proteomes" id="UP000076865"/>
    </source>
</evidence>
<dbReference type="InterPro" id="IPR052528">
    <property type="entry name" value="Sugar_transport-like"/>
</dbReference>
<keyword evidence="2" id="KW-1133">Transmembrane helix</keyword>
<dbReference type="OrthoDB" id="2086294at2"/>
<keyword evidence="2" id="KW-0472">Membrane</keyword>
<sequence length="399" mass="45445">MTKEARLYLWMMAFFTFAFGMSNTFINVFLWKLNSSYIFLAKYSFIWSFVILVSFPLCASYARKKTPMASLRLGVIFFILTFGFVLFYQEQSPAHIYEIGCLMGLGASFFAIGMHMQSLDSTEDQERDRFLYVGNLLNSVSGMLAPMLAGYFIERYAGMKGYYLVFSMTLLWFLVVVLMSFRLKGKQVSKQSQLLEVWKNPSREWKGMYWVTMGSGVVEGTYSTFLVTMMSYSILKSEFALGGFATFASLMGMLTSFVLSRFSNPERRLNIYTAGALLLCVSSVALSLKQEFSILVVYTILSTIGFNLLTTTFNAWTYASIEKDPAYQERRLDYIVIREIPLGLGRMIGIILFLVLHAYTDPQKILAISFALFGSVYLLLVVPLRKIWSRSVSDRNIAA</sequence>
<protein>
    <submittedName>
        <fullName evidence="3">Major Facilitator Superfamily protein</fullName>
    </submittedName>
</protein>
<feature type="transmembrane region" description="Helical" evidence="2">
    <location>
        <begin position="294"/>
        <end position="319"/>
    </location>
</feature>
<comment type="subcellular location">
    <subcellularLocation>
        <location evidence="1">Cell membrane</location>
        <topology evidence="1">Multi-pass membrane protein</topology>
    </subcellularLocation>
</comment>
<feature type="transmembrane region" description="Helical" evidence="2">
    <location>
        <begin position="340"/>
        <end position="359"/>
    </location>
</feature>
<feature type="transmembrane region" description="Helical" evidence="2">
    <location>
        <begin position="271"/>
        <end position="288"/>
    </location>
</feature>
<dbReference type="KEGG" id="aamy:GFC30_1701"/>
<dbReference type="InterPro" id="IPR036259">
    <property type="entry name" value="MFS_trans_sf"/>
</dbReference>
<dbReference type="EMBL" id="CP015438">
    <property type="protein sequence ID" value="ANB59303.1"/>
    <property type="molecule type" value="Genomic_DNA"/>
</dbReference>
<dbReference type="RefSeq" id="WP_066324236.1">
    <property type="nucleotide sequence ID" value="NZ_CP015438.1"/>
</dbReference>
<keyword evidence="4" id="KW-1185">Reference proteome</keyword>
<feature type="transmembrane region" description="Helical" evidence="2">
    <location>
        <begin position="94"/>
        <end position="114"/>
    </location>
</feature>
<feature type="transmembrane region" description="Helical" evidence="2">
    <location>
        <begin position="239"/>
        <end position="259"/>
    </location>
</feature>
<accession>A0A160F1M1</accession>
<feature type="transmembrane region" description="Helical" evidence="2">
    <location>
        <begin position="161"/>
        <end position="181"/>
    </location>
</feature>
<keyword evidence="2" id="KW-0812">Transmembrane</keyword>